<evidence type="ECO:0000313" key="2">
    <source>
        <dbReference type="Proteomes" id="UP000808914"/>
    </source>
</evidence>
<dbReference type="EMBL" id="JAFBER010000013">
    <property type="protein sequence ID" value="MBM7645888.1"/>
    <property type="molecule type" value="Genomic_DNA"/>
</dbReference>
<evidence type="ECO:0000313" key="1">
    <source>
        <dbReference type="EMBL" id="MBM7645888.1"/>
    </source>
</evidence>
<gene>
    <name evidence="1" type="ORF">JOD45_002113</name>
</gene>
<dbReference type="Pfam" id="PF19786">
    <property type="entry name" value="DUF6270"/>
    <property type="match status" value="1"/>
</dbReference>
<accession>A0ABS2Q0R8</accession>
<reference evidence="1 2" key="1">
    <citation type="submission" date="2021-01" db="EMBL/GenBank/DDBJ databases">
        <title>Genomic Encyclopedia of Type Strains, Phase IV (KMG-IV): sequencing the most valuable type-strain genomes for metagenomic binning, comparative biology and taxonomic classification.</title>
        <authorList>
            <person name="Goeker M."/>
        </authorList>
    </citation>
    <scope>NUCLEOTIDE SEQUENCE [LARGE SCALE GENOMIC DNA]</scope>
    <source>
        <strain evidence="1 2">DSM 28236</strain>
    </source>
</reference>
<dbReference type="Proteomes" id="UP000808914">
    <property type="component" value="Unassembled WGS sequence"/>
</dbReference>
<organism evidence="1 2">
    <name type="scientific">Scopulibacillus daqui</name>
    <dbReference type="NCBI Taxonomy" id="1469162"/>
    <lineage>
        <taxon>Bacteria</taxon>
        <taxon>Bacillati</taxon>
        <taxon>Bacillota</taxon>
        <taxon>Bacilli</taxon>
        <taxon>Bacillales</taxon>
        <taxon>Sporolactobacillaceae</taxon>
        <taxon>Scopulibacillus</taxon>
    </lineage>
</organism>
<dbReference type="RefSeq" id="WP_205003805.1">
    <property type="nucleotide sequence ID" value="NZ_JAFBER010000013.1"/>
</dbReference>
<keyword evidence="2" id="KW-1185">Reference proteome</keyword>
<sequence length="259" mass="30438">MKKIKLAIIGTAATRGCFELADRNKLEKIINWELLQYQSSAISYASDKPFDIDFNKLKDVSAFSAKNIKQDIDKDLFKRLLEFNPEYIIFDFLAEVNYGVCLIKDSFITNNSRLKLFVEEQDHIEKYSFNHNREAFEGLLKDRFEAICRFLSDHLPNTKIIIHIPQFAGAYYDDHYILRSLNRTDILKRSERINRVSNQFEEISLSHGLPVHVISMQDKKYFSNSKHKWGIGFNHYESSYYIDFQQKLLTYIIGDLLGH</sequence>
<dbReference type="InterPro" id="IPR046237">
    <property type="entry name" value="DUF6270"/>
</dbReference>
<name>A0ABS2Q0R8_9BACL</name>
<comment type="caution">
    <text evidence="1">The sequence shown here is derived from an EMBL/GenBank/DDBJ whole genome shotgun (WGS) entry which is preliminary data.</text>
</comment>
<protein>
    <submittedName>
        <fullName evidence="1">Uncharacterized protein</fullName>
    </submittedName>
</protein>
<proteinExistence type="predicted"/>